<dbReference type="eggNOG" id="arCOG00785">
    <property type="taxonomic scope" value="Archaea"/>
</dbReference>
<reference evidence="6 7" key="1">
    <citation type="journal article" date="2015" name="Appl. Environ. Microbiol.">
        <title>The Geoglobus acetivorans genome: Fe(III) reduction, acetate utilization, autotrophic growth, and degradation of aromatic compounds in a hyperthermophilic archaeon.</title>
        <authorList>
            <person name="Mardanov A.V."/>
            <person name="Slododkina G.B."/>
            <person name="Slobodkin A.I."/>
            <person name="Beletsky A.V."/>
            <person name="Gavrilov S.N."/>
            <person name="Kublanov I.V."/>
            <person name="Bonch-Osmolovskaya E.A."/>
            <person name="Skryabin K.G."/>
            <person name="Ravin N.V."/>
        </authorList>
    </citation>
    <scope>NUCLEOTIDE SEQUENCE [LARGE SCALE GENOMIC DNA]</scope>
    <source>
        <strain evidence="6 7">SBH6</strain>
    </source>
</reference>
<dbReference type="Gene3D" id="1.10.287.310">
    <property type="match status" value="1"/>
</dbReference>
<dbReference type="STRING" id="565033.GACE_2228"/>
<evidence type="ECO:0000256" key="2">
    <source>
        <dbReference type="ARBA" id="ARBA00022980"/>
    </source>
</evidence>
<dbReference type="HAMAP" id="MF_00374">
    <property type="entry name" value="Ribosomal_uL29"/>
    <property type="match status" value="1"/>
</dbReference>
<comment type="similarity">
    <text evidence="1 5">Belongs to the universal ribosomal protein uL29 family.</text>
</comment>
<dbReference type="NCBIfam" id="TIGR00012">
    <property type="entry name" value="L29"/>
    <property type="match status" value="1"/>
</dbReference>
<dbReference type="SUPFAM" id="SSF46561">
    <property type="entry name" value="Ribosomal protein L29 (L29p)"/>
    <property type="match status" value="1"/>
</dbReference>
<dbReference type="CDD" id="cd00427">
    <property type="entry name" value="Ribosomal_L29_HIP"/>
    <property type="match status" value="1"/>
</dbReference>
<evidence type="ECO:0000313" key="6">
    <source>
        <dbReference type="EMBL" id="AIY91249.1"/>
    </source>
</evidence>
<proteinExistence type="inferred from homology"/>
<dbReference type="GeneID" id="24798791"/>
<dbReference type="Pfam" id="PF00831">
    <property type="entry name" value="Ribosomal_L29"/>
    <property type="match status" value="1"/>
</dbReference>
<accession>A0A0A7GGU3</accession>
<dbReference type="InterPro" id="IPR001854">
    <property type="entry name" value="Ribosomal_uL29"/>
</dbReference>
<keyword evidence="2 5" id="KW-0689">Ribosomal protein</keyword>
<evidence type="ECO:0000313" key="7">
    <source>
        <dbReference type="Proteomes" id="UP000030624"/>
    </source>
</evidence>
<dbReference type="InterPro" id="IPR018254">
    <property type="entry name" value="Ribosomal_uL29_CS"/>
</dbReference>
<sequence>MRMQEIREMSKEEKLKKLNELENELLRLRTLVRSGGALENPGQLRAVRKDIARVKLALREEGYRV</sequence>
<dbReference type="GO" id="GO:0006412">
    <property type="term" value="P:translation"/>
    <property type="evidence" value="ECO:0007669"/>
    <property type="project" value="UniProtKB-UniRule"/>
</dbReference>
<evidence type="ECO:0000256" key="3">
    <source>
        <dbReference type="ARBA" id="ARBA00023274"/>
    </source>
</evidence>
<name>A0A0A7GGU3_GEOAI</name>
<dbReference type="RefSeq" id="WP_048093387.1">
    <property type="nucleotide sequence ID" value="NZ_CP009552.1"/>
</dbReference>
<dbReference type="GO" id="GO:0005840">
    <property type="term" value="C:ribosome"/>
    <property type="evidence" value="ECO:0007669"/>
    <property type="project" value="UniProtKB-KW"/>
</dbReference>
<dbReference type="Proteomes" id="UP000030624">
    <property type="component" value="Chromosome"/>
</dbReference>
<evidence type="ECO:0000256" key="1">
    <source>
        <dbReference type="ARBA" id="ARBA00009254"/>
    </source>
</evidence>
<dbReference type="AlphaFoldDB" id="A0A0A7GGU3"/>
<dbReference type="GO" id="GO:0003735">
    <property type="term" value="F:structural constituent of ribosome"/>
    <property type="evidence" value="ECO:0007669"/>
    <property type="project" value="InterPro"/>
</dbReference>
<dbReference type="KEGG" id="gac:GACE_2228"/>
<evidence type="ECO:0000256" key="5">
    <source>
        <dbReference type="HAMAP-Rule" id="MF_00374"/>
    </source>
</evidence>
<dbReference type="FunFam" id="1.10.287.310:FF:000001">
    <property type="entry name" value="50S ribosomal protein L29"/>
    <property type="match status" value="1"/>
</dbReference>
<evidence type="ECO:0000256" key="4">
    <source>
        <dbReference type="ARBA" id="ARBA00035204"/>
    </source>
</evidence>
<dbReference type="HOGENOM" id="CLU_158491_2_2_2"/>
<organism evidence="6 7">
    <name type="scientific">Geoglobus acetivorans</name>
    <dbReference type="NCBI Taxonomy" id="565033"/>
    <lineage>
        <taxon>Archaea</taxon>
        <taxon>Methanobacteriati</taxon>
        <taxon>Methanobacteriota</taxon>
        <taxon>Archaeoglobi</taxon>
        <taxon>Archaeoglobales</taxon>
        <taxon>Archaeoglobaceae</taxon>
        <taxon>Geoglobus</taxon>
    </lineage>
</organism>
<gene>
    <name evidence="5" type="primary">rpl29</name>
    <name evidence="6" type="ORF">GACE_2228</name>
</gene>
<dbReference type="InterPro" id="IPR036049">
    <property type="entry name" value="Ribosomal_uL29_sf"/>
</dbReference>
<dbReference type="EMBL" id="CP009552">
    <property type="protein sequence ID" value="AIY91249.1"/>
    <property type="molecule type" value="Genomic_DNA"/>
</dbReference>
<dbReference type="GO" id="GO:1990904">
    <property type="term" value="C:ribonucleoprotein complex"/>
    <property type="evidence" value="ECO:0007669"/>
    <property type="project" value="UniProtKB-KW"/>
</dbReference>
<keyword evidence="3 5" id="KW-0687">Ribonucleoprotein</keyword>
<protein>
    <recommendedName>
        <fullName evidence="4 5">Large ribosomal subunit protein uL29</fullName>
    </recommendedName>
</protein>
<dbReference type="PROSITE" id="PS00579">
    <property type="entry name" value="RIBOSOMAL_L29"/>
    <property type="match status" value="1"/>
</dbReference>